<organism evidence="12 13">
    <name type="scientific">Cloeon dipterum</name>
    <dbReference type="NCBI Taxonomy" id="197152"/>
    <lineage>
        <taxon>Eukaryota</taxon>
        <taxon>Metazoa</taxon>
        <taxon>Ecdysozoa</taxon>
        <taxon>Arthropoda</taxon>
        <taxon>Hexapoda</taxon>
        <taxon>Insecta</taxon>
        <taxon>Pterygota</taxon>
        <taxon>Palaeoptera</taxon>
        <taxon>Ephemeroptera</taxon>
        <taxon>Pisciforma</taxon>
        <taxon>Baetidae</taxon>
        <taxon>Cloeon</taxon>
    </lineage>
</organism>
<dbReference type="InterPro" id="IPR005331">
    <property type="entry name" value="Sulfotransferase"/>
</dbReference>
<evidence type="ECO:0000256" key="4">
    <source>
        <dbReference type="ARBA" id="ARBA00022692"/>
    </source>
</evidence>
<comment type="caution">
    <text evidence="12">The sequence shown here is derived from an EMBL/GenBank/DDBJ whole genome shotgun (WGS) entry which is preliminary data.</text>
</comment>
<evidence type="ECO:0000256" key="9">
    <source>
        <dbReference type="RuleBase" id="RU364020"/>
    </source>
</evidence>
<keyword evidence="5" id="KW-1133">Transmembrane helix</keyword>
<evidence type="ECO:0000256" key="5">
    <source>
        <dbReference type="ARBA" id="ARBA00022989"/>
    </source>
</evidence>
<dbReference type="EC" id="2.8.2.-" evidence="9"/>
<evidence type="ECO:0000313" key="13">
    <source>
        <dbReference type="Proteomes" id="UP000494165"/>
    </source>
</evidence>
<gene>
    <name evidence="12" type="ORF">CLODIP_2_CD08951</name>
</gene>
<name>A0A8S1C3J5_9INSE</name>
<evidence type="ECO:0000256" key="8">
    <source>
        <dbReference type="ARBA" id="ARBA00023180"/>
    </source>
</evidence>
<proteinExistence type="inferred from homology"/>
<evidence type="ECO:0000256" key="7">
    <source>
        <dbReference type="ARBA" id="ARBA00023136"/>
    </source>
</evidence>
<evidence type="ECO:0000256" key="6">
    <source>
        <dbReference type="ARBA" id="ARBA00023034"/>
    </source>
</evidence>
<dbReference type="GO" id="GO:0016051">
    <property type="term" value="P:carbohydrate biosynthetic process"/>
    <property type="evidence" value="ECO:0007669"/>
    <property type="project" value="InterPro"/>
</dbReference>
<keyword evidence="7" id="KW-0472">Membrane</keyword>
<evidence type="ECO:0000256" key="10">
    <source>
        <dbReference type="SAM" id="MobiDB-lite"/>
    </source>
</evidence>
<dbReference type="AlphaFoldDB" id="A0A8S1C3J5"/>
<keyword evidence="3 9" id="KW-0808">Transferase</keyword>
<comment type="subcellular location">
    <subcellularLocation>
        <location evidence="1 9">Golgi apparatus membrane</location>
        <topology evidence="1 9">Single-pass type II membrane protein</topology>
    </subcellularLocation>
</comment>
<feature type="compositionally biased region" description="Polar residues" evidence="10">
    <location>
        <begin position="49"/>
        <end position="60"/>
    </location>
</feature>
<evidence type="ECO:0000256" key="3">
    <source>
        <dbReference type="ARBA" id="ARBA00022679"/>
    </source>
</evidence>
<keyword evidence="8 9" id="KW-0325">Glycoprotein</keyword>
<reference evidence="12 13" key="1">
    <citation type="submission" date="2020-04" db="EMBL/GenBank/DDBJ databases">
        <authorList>
            <person name="Alioto T."/>
            <person name="Alioto T."/>
            <person name="Gomez Garrido J."/>
        </authorList>
    </citation>
    <scope>NUCLEOTIDE SEQUENCE [LARGE SCALE GENOMIC DNA]</scope>
</reference>
<keyword evidence="13" id="KW-1185">Reference proteome</keyword>
<keyword evidence="11" id="KW-0732">Signal</keyword>
<dbReference type="Pfam" id="PF03567">
    <property type="entry name" value="Sulfotransfer_2"/>
    <property type="match status" value="1"/>
</dbReference>
<protein>
    <recommendedName>
        <fullName evidence="9">Carbohydrate sulfotransferase</fullName>
        <ecNumber evidence="9">2.8.2.-</ecNumber>
    </recommendedName>
</protein>
<dbReference type="InterPro" id="IPR018011">
    <property type="entry name" value="Carb_sulfotrans_8-10"/>
</dbReference>
<comment type="similarity">
    <text evidence="2 9">Belongs to the sulfotransferase 2 family.</text>
</comment>
<keyword evidence="9" id="KW-0735">Signal-anchor</keyword>
<evidence type="ECO:0000256" key="1">
    <source>
        <dbReference type="ARBA" id="ARBA00004323"/>
    </source>
</evidence>
<evidence type="ECO:0000256" key="2">
    <source>
        <dbReference type="ARBA" id="ARBA00006339"/>
    </source>
</evidence>
<dbReference type="GO" id="GO:0008146">
    <property type="term" value="F:sulfotransferase activity"/>
    <property type="evidence" value="ECO:0007669"/>
    <property type="project" value="InterPro"/>
</dbReference>
<keyword evidence="6 9" id="KW-0333">Golgi apparatus</keyword>
<feature type="compositionally biased region" description="Polar residues" evidence="10">
    <location>
        <begin position="97"/>
        <end position="106"/>
    </location>
</feature>
<dbReference type="PANTHER" id="PTHR12137:SF30">
    <property type="entry name" value="CARBOHYDRATE SULFOTRANSFERASE"/>
    <property type="match status" value="1"/>
</dbReference>
<dbReference type="OrthoDB" id="2019940at2759"/>
<keyword evidence="9" id="KW-0119">Carbohydrate metabolism</keyword>
<dbReference type="PANTHER" id="PTHR12137">
    <property type="entry name" value="CARBOHYDRATE SULFOTRANSFERASE"/>
    <property type="match status" value="1"/>
</dbReference>
<keyword evidence="4" id="KW-0812">Transmembrane</keyword>
<sequence>MASSPVAPLKRLLCRSRSRLVVAALAALALYCLQQGPSNNAEYRPPSQPTYHQNPPVASSQHRRAVLQRNNASLHPSNSGNSADFKTIISTPPSSSLPQAQTTSASAVEEREVHVVLEVDIPKKSSKEPHFDHAPSIEDDGAPIEDYDVEELEEELSRRRKRVHEVCEATGLDRESEPNAWEFFVDHKHHLVWCNIFKAASSTWMYNFNLLAGYKEDYLKRSRKTPLVLARARFPRPSVAQLREALPSYLSFMIVRDPFERLLSAYRNKIEAFRHKFYRKLCKEIINKYRKPGSPYQGLKGPSFSEFVMHVVDTSDKPDEHWAPYYRFCTPCQVNFTVIAQVESLSRDQEYVIRHAGLAEELPLGRRGHREVLNKARGAPTNELLERYFRQLSKDQLMALYRIYRIDFDMFGYDADRYFRMINEPEPGIK</sequence>
<feature type="chain" id="PRO_5035846119" description="Carbohydrate sulfotransferase" evidence="11">
    <location>
        <begin position="35"/>
        <end position="430"/>
    </location>
</feature>
<evidence type="ECO:0000313" key="12">
    <source>
        <dbReference type="EMBL" id="CAB3360465.1"/>
    </source>
</evidence>
<dbReference type="GO" id="GO:0000139">
    <property type="term" value="C:Golgi membrane"/>
    <property type="evidence" value="ECO:0007669"/>
    <property type="project" value="UniProtKB-SubCell"/>
</dbReference>
<feature type="compositionally biased region" description="Low complexity" evidence="10">
    <location>
        <begin position="87"/>
        <end position="96"/>
    </location>
</feature>
<dbReference type="EMBL" id="CADEPI010000003">
    <property type="protein sequence ID" value="CAB3360465.1"/>
    <property type="molecule type" value="Genomic_DNA"/>
</dbReference>
<feature type="region of interest" description="Disordered" evidence="10">
    <location>
        <begin position="41"/>
        <end position="109"/>
    </location>
</feature>
<evidence type="ECO:0000256" key="11">
    <source>
        <dbReference type="SAM" id="SignalP"/>
    </source>
</evidence>
<dbReference type="Proteomes" id="UP000494165">
    <property type="component" value="Unassembled WGS sequence"/>
</dbReference>
<feature type="signal peptide" evidence="11">
    <location>
        <begin position="1"/>
        <end position="34"/>
    </location>
</feature>
<feature type="compositionally biased region" description="Polar residues" evidence="10">
    <location>
        <begin position="68"/>
        <end position="84"/>
    </location>
</feature>
<accession>A0A8S1C3J5</accession>